<feature type="domain" description="DUF2169" evidence="1">
    <location>
        <begin position="2"/>
        <end position="187"/>
    </location>
</feature>
<dbReference type="STRING" id="391625.PPSIR1_18927"/>
<dbReference type="Proteomes" id="UP000005801">
    <property type="component" value="Unassembled WGS sequence"/>
</dbReference>
<name>A6GKT0_9BACT</name>
<comment type="caution">
    <text evidence="2">The sequence shown here is derived from an EMBL/GenBank/DDBJ whole genome shotgun (WGS) entry which is preliminary data.</text>
</comment>
<protein>
    <recommendedName>
        <fullName evidence="1">DUF2169 domain-containing protein</fullName>
    </recommendedName>
</protein>
<proteinExistence type="predicted"/>
<dbReference type="AlphaFoldDB" id="A6GKT0"/>
<gene>
    <name evidence="2" type="ORF">PPSIR1_18927</name>
</gene>
<evidence type="ECO:0000313" key="3">
    <source>
        <dbReference type="Proteomes" id="UP000005801"/>
    </source>
</evidence>
<evidence type="ECO:0000259" key="1">
    <source>
        <dbReference type="Pfam" id="PF09937"/>
    </source>
</evidence>
<dbReference type="Pfam" id="PF09937">
    <property type="entry name" value="DUF2169"/>
    <property type="match status" value="1"/>
</dbReference>
<reference evidence="2 3" key="1">
    <citation type="submission" date="2007-06" db="EMBL/GenBank/DDBJ databases">
        <authorList>
            <person name="Shimkets L."/>
            <person name="Ferriera S."/>
            <person name="Johnson J."/>
            <person name="Kravitz S."/>
            <person name="Beeson K."/>
            <person name="Sutton G."/>
            <person name="Rogers Y.-H."/>
            <person name="Friedman R."/>
            <person name="Frazier M."/>
            <person name="Venter J.C."/>
        </authorList>
    </citation>
    <scope>NUCLEOTIDE SEQUENCE [LARGE SCALE GENOMIC DNA]</scope>
    <source>
        <strain evidence="2 3">SIR-1</strain>
    </source>
</reference>
<dbReference type="EMBL" id="ABCS01000227">
    <property type="protein sequence ID" value="EDM73522.1"/>
    <property type="molecule type" value="Genomic_DNA"/>
</dbReference>
<evidence type="ECO:0000313" key="2">
    <source>
        <dbReference type="EMBL" id="EDM73522.1"/>
    </source>
</evidence>
<organism evidence="2 3">
    <name type="scientific">Plesiocystis pacifica SIR-1</name>
    <dbReference type="NCBI Taxonomy" id="391625"/>
    <lineage>
        <taxon>Bacteria</taxon>
        <taxon>Pseudomonadati</taxon>
        <taxon>Myxococcota</taxon>
        <taxon>Polyangia</taxon>
        <taxon>Nannocystales</taxon>
        <taxon>Nannocystaceae</taxon>
        <taxon>Plesiocystis</taxon>
    </lineage>
</organism>
<dbReference type="eggNOG" id="COG5351">
    <property type="taxonomic scope" value="Bacteria"/>
</dbReference>
<dbReference type="InterPro" id="IPR018683">
    <property type="entry name" value="DUF2169"/>
</dbReference>
<sequence length="225" mass="23729">MAPSDPEPFVRMPVVYERAFGGGALGEGPALPENPVGVGWLGGRDPDRFLGQPVPNIEDPAAPLQVLGQSPAPAGFGAIASSWAPRVQRAGTYDARWAKQRAPFLPEDYDPRFASVAAPGLHFDAGLEGGEAIVALGFDPDQAWEFRLPRCGLALSARVRGQTQALAPALDTVLIEPNEERLSMTWHARLAVGEDLLRVQQVDVGLASLEGAGDVAHLLGSEGAP</sequence>
<accession>A6GKT0</accession>
<keyword evidence="3" id="KW-1185">Reference proteome</keyword>